<evidence type="ECO:0000313" key="3">
    <source>
        <dbReference type="Proteomes" id="UP000256845"/>
    </source>
</evidence>
<dbReference type="AlphaFoldDB" id="A0A3D9HX82"/>
<reference evidence="2 3" key="1">
    <citation type="submission" date="2018-07" db="EMBL/GenBank/DDBJ databases">
        <title>Genomic Encyclopedia of Type Strains, Phase III (KMG-III): the genomes of soil and plant-associated and newly described type strains.</title>
        <authorList>
            <person name="Whitman W."/>
        </authorList>
    </citation>
    <scope>NUCLEOTIDE SEQUENCE [LARGE SCALE GENOMIC DNA]</scope>
    <source>
        <strain evidence="2 3">CECT 8488</strain>
    </source>
</reference>
<dbReference type="SUPFAM" id="SSF69318">
    <property type="entry name" value="Integrin alpha N-terminal domain"/>
    <property type="match status" value="1"/>
</dbReference>
<accession>A0A3D9HX82</accession>
<feature type="transmembrane region" description="Helical" evidence="1">
    <location>
        <begin position="71"/>
        <end position="91"/>
    </location>
</feature>
<name>A0A3D9HX82_9PROT</name>
<evidence type="ECO:0000256" key="1">
    <source>
        <dbReference type="SAM" id="Phobius"/>
    </source>
</evidence>
<feature type="transmembrane region" description="Helical" evidence="1">
    <location>
        <begin position="290"/>
        <end position="313"/>
    </location>
</feature>
<feature type="transmembrane region" description="Helical" evidence="1">
    <location>
        <begin position="325"/>
        <end position="349"/>
    </location>
</feature>
<gene>
    <name evidence="2" type="ORF">DFP90_101826</name>
</gene>
<organism evidence="2 3">
    <name type="scientific">Aestuariispira insulae</name>
    <dbReference type="NCBI Taxonomy" id="1461337"/>
    <lineage>
        <taxon>Bacteria</taxon>
        <taxon>Pseudomonadati</taxon>
        <taxon>Pseudomonadota</taxon>
        <taxon>Alphaproteobacteria</taxon>
        <taxon>Rhodospirillales</taxon>
        <taxon>Kiloniellaceae</taxon>
        <taxon>Aestuariispira</taxon>
    </lineage>
</organism>
<dbReference type="EMBL" id="QRDW01000001">
    <property type="protein sequence ID" value="RED54025.1"/>
    <property type="molecule type" value="Genomic_DNA"/>
</dbReference>
<feature type="transmembrane region" description="Helical" evidence="1">
    <location>
        <begin position="9"/>
        <end position="27"/>
    </location>
</feature>
<evidence type="ECO:0000313" key="2">
    <source>
        <dbReference type="EMBL" id="RED54025.1"/>
    </source>
</evidence>
<comment type="caution">
    <text evidence="2">The sequence shown here is derived from an EMBL/GenBank/DDBJ whole genome shotgun (WGS) entry which is preliminary data.</text>
</comment>
<sequence length="620" mass="68919">MTNHADSGIRFYLAGLGLLQGVAIYLVRESGLIDPAMRLLEDTAFLFLLITPTVCMLVLDGKTWKSAMAFSGGMGLLLGGLYYLSVSWIGLDSLISNATYRGSHGGSTFQFAYYLSCLAVAAISLPFFQRQQEKGPARFSYAPLFLHAWTNVLTLLIAGFFLGLGWLLLALLAALFGMIGISFFGDLIDEAWFGLPFSTAFFALGLAMAREKSGIIQVMLKLVTILSGFLTPLLAGMILLFLSALPFTGVMGLWDTQFASRILLSALFLLILFENAAIQTGQEENRFWRPAGWLVMLANILLPVLGILAVLALSERVGQHGWTPARFYMMALAICGFVYGLAYAGAVLWKKQDWMTAVCRFNPLLAAGTALVALVVHLPVIEPYGLSARDQLARLKNGEVIPEEFDFEHLLTDLGTEGQTAFQSIKDDPELMANERIQRKLALAEETKNHFGGMRMDHPADMDGKGRKDLLFVSDYIDIYPKDAVVAEEDARAWLDYHGWRFEDCYVRQGTTETRCAILLEDMNEDGAEDMVLFNSGTGAEASVYLRTRSGKWEFGSDMELFNQETDSQIETGAGSWPELKRYVEEGRYSLEPSGIRDLVIGGRRFVRSDMIHHMRWLDD</sequence>
<keyword evidence="1" id="KW-0812">Transmembrane</keyword>
<feature type="transmembrane region" description="Helical" evidence="1">
    <location>
        <begin position="191"/>
        <end position="210"/>
    </location>
</feature>
<dbReference type="RefSeq" id="WP_115935117.1">
    <property type="nucleotide sequence ID" value="NZ_QRDW01000001.1"/>
</dbReference>
<keyword evidence="1" id="KW-0472">Membrane</keyword>
<protein>
    <submittedName>
        <fullName evidence="2">Uncharacterized protein DUF4153</fullName>
    </submittedName>
</protein>
<feature type="transmembrane region" description="Helical" evidence="1">
    <location>
        <begin position="361"/>
        <end position="381"/>
    </location>
</feature>
<keyword evidence="3" id="KW-1185">Reference proteome</keyword>
<feature type="transmembrane region" description="Helical" evidence="1">
    <location>
        <begin position="39"/>
        <end position="59"/>
    </location>
</feature>
<keyword evidence="1" id="KW-1133">Transmembrane helix</keyword>
<feature type="transmembrane region" description="Helical" evidence="1">
    <location>
        <begin position="149"/>
        <end position="179"/>
    </location>
</feature>
<proteinExistence type="predicted"/>
<feature type="transmembrane region" description="Helical" evidence="1">
    <location>
        <begin position="111"/>
        <end position="128"/>
    </location>
</feature>
<dbReference type="OrthoDB" id="7402611at2"/>
<dbReference type="InterPro" id="IPR028994">
    <property type="entry name" value="Integrin_alpha_N"/>
</dbReference>
<dbReference type="Proteomes" id="UP000256845">
    <property type="component" value="Unassembled WGS sequence"/>
</dbReference>
<feature type="transmembrane region" description="Helical" evidence="1">
    <location>
        <begin position="222"/>
        <end position="246"/>
    </location>
</feature>
<feature type="transmembrane region" description="Helical" evidence="1">
    <location>
        <begin position="258"/>
        <end position="278"/>
    </location>
</feature>